<accession>A0ABP6CI89</accession>
<dbReference type="SMART" id="SM01012">
    <property type="entry name" value="ANTAR"/>
    <property type="match status" value="1"/>
</dbReference>
<comment type="caution">
    <text evidence="3">The sequence shown here is derived from an EMBL/GenBank/DDBJ whole genome shotgun (WGS) entry which is preliminary data.</text>
</comment>
<dbReference type="Pfam" id="PF03861">
    <property type="entry name" value="ANTAR"/>
    <property type="match status" value="1"/>
</dbReference>
<dbReference type="InterPro" id="IPR036388">
    <property type="entry name" value="WH-like_DNA-bd_sf"/>
</dbReference>
<evidence type="ECO:0000313" key="4">
    <source>
        <dbReference type="Proteomes" id="UP001501447"/>
    </source>
</evidence>
<dbReference type="Gene3D" id="1.10.10.10">
    <property type="entry name" value="Winged helix-like DNA-binding domain superfamily/Winged helix DNA-binding domain"/>
    <property type="match status" value="1"/>
</dbReference>
<feature type="region of interest" description="Disordered" evidence="1">
    <location>
        <begin position="1"/>
        <end position="27"/>
    </location>
</feature>
<feature type="domain" description="ANTAR" evidence="2">
    <location>
        <begin position="31"/>
        <end position="92"/>
    </location>
</feature>
<dbReference type="SUPFAM" id="SSF52172">
    <property type="entry name" value="CheY-like"/>
    <property type="match status" value="1"/>
</dbReference>
<keyword evidence="4" id="KW-1185">Reference proteome</keyword>
<evidence type="ECO:0000256" key="1">
    <source>
        <dbReference type="SAM" id="MobiDB-lite"/>
    </source>
</evidence>
<dbReference type="Proteomes" id="UP001501447">
    <property type="component" value="Unassembled WGS sequence"/>
</dbReference>
<feature type="compositionally biased region" description="Low complexity" evidence="1">
    <location>
        <begin position="1"/>
        <end position="14"/>
    </location>
</feature>
<dbReference type="EMBL" id="BAAARJ010000009">
    <property type="protein sequence ID" value="GAA2614655.1"/>
    <property type="molecule type" value="Genomic_DNA"/>
</dbReference>
<proteinExistence type="predicted"/>
<dbReference type="InterPro" id="IPR005561">
    <property type="entry name" value="ANTAR"/>
</dbReference>
<gene>
    <name evidence="3" type="ORF">GCM10009863_30450</name>
</gene>
<name>A0ABP6CI89_9ACTN</name>
<dbReference type="PROSITE" id="PS50921">
    <property type="entry name" value="ANTAR"/>
    <property type="match status" value="1"/>
</dbReference>
<reference evidence="4" key="1">
    <citation type="journal article" date="2019" name="Int. J. Syst. Evol. Microbiol.">
        <title>The Global Catalogue of Microorganisms (GCM) 10K type strain sequencing project: providing services to taxonomists for standard genome sequencing and annotation.</title>
        <authorList>
            <consortium name="The Broad Institute Genomics Platform"/>
            <consortium name="The Broad Institute Genome Sequencing Center for Infectious Disease"/>
            <person name="Wu L."/>
            <person name="Ma J."/>
        </authorList>
    </citation>
    <scope>NUCLEOTIDE SEQUENCE [LARGE SCALE GENOMIC DNA]</scope>
    <source>
        <strain evidence="4">JCM 16373</strain>
    </source>
</reference>
<dbReference type="InterPro" id="IPR011006">
    <property type="entry name" value="CheY-like_superfamily"/>
</dbReference>
<sequence length="120" mass="12812">MGSPTEPSGPSGSGQAPRHEETLGEPGQKELDALRSEVADLRHALESHPVIDRARGMLMALGPCTADEAWEVLVEVSQHTNTKLRQIAAELAATPEGEELPAQVRDAMAAALRRRRTGLG</sequence>
<protein>
    <recommendedName>
        <fullName evidence="2">ANTAR domain-containing protein</fullName>
    </recommendedName>
</protein>
<evidence type="ECO:0000259" key="2">
    <source>
        <dbReference type="PROSITE" id="PS50921"/>
    </source>
</evidence>
<evidence type="ECO:0000313" key="3">
    <source>
        <dbReference type="EMBL" id="GAA2614655.1"/>
    </source>
</evidence>
<organism evidence="3 4">
    <name type="scientific">Streptomyces axinellae</name>
    <dbReference type="NCBI Taxonomy" id="552788"/>
    <lineage>
        <taxon>Bacteria</taxon>
        <taxon>Bacillati</taxon>
        <taxon>Actinomycetota</taxon>
        <taxon>Actinomycetes</taxon>
        <taxon>Kitasatosporales</taxon>
        <taxon>Streptomycetaceae</taxon>
        <taxon>Streptomyces</taxon>
    </lineage>
</organism>
<dbReference type="RefSeq" id="WP_344566201.1">
    <property type="nucleotide sequence ID" value="NZ_BAAARJ010000009.1"/>
</dbReference>
<feature type="compositionally biased region" description="Basic and acidic residues" evidence="1">
    <location>
        <begin position="17"/>
        <end position="27"/>
    </location>
</feature>